<dbReference type="InterPro" id="IPR043502">
    <property type="entry name" value="DNA/RNA_pol_sf"/>
</dbReference>
<dbReference type="InterPro" id="IPR051320">
    <property type="entry name" value="Viral_Replic_Matur_Polypro"/>
</dbReference>
<gene>
    <name evidence="3" type="ORF">QYE76_040915</name>
</gene>
<dbReference type="Proteomes" id="UP001231189">
    <property type="component" value="Unassembled WGS sequence"/>
</dbReference>
<accession>A0AAD8TDU4</accession>
<reference evidence="3" key="1">
    <citation type="submission" date="2023-07" db="EMBL/GenBank/DDBJ databases">
        <title>A chromosome-level genome assembly of Lolium multiflorum.</title>
        <authorList>
            <person name="Chen Y."/>
            <person name="Copetti D."/>
            <person name="Kolliker R."/>
            <person name="Studer B."/>
        </authorList>
    </citation>
    <scope>NUCLEOTIDE SEQUENCE</scope>
    <source>
        <strain evidence="3">02402/16</strain>
        <tissue evidence="3">Leaf</tissue>
    </source>
</reference>
<dbReference type="PANTHER" id="PTHR33064">
    <property type="entry name" value="POL PROTEIN"/>
    <property type="match status" value="1"/>
</dbReference>
<name>A0AAD8TDU4_LOLMU</name>
<evidence type="ECO:0000313" key="4">
    <source>
        <dbReference type="Proteomes" id="UP001231189"/>
    </source>
</evidence>
<keyword evidence="1" id="KW-0812">Transmembrane</keyword>
<dbReference type="PANTHER" id="PTHR33064:SF39">
    <property type="match status" value="1"/>
</dbReference>
<keyword evidence="4" id="KW-1185">Reference proteome</keyword>
<dbReference type="EMBL" id="JAUUTY010000002">
    <property type="protein sequence ID" value="KAK1680067.1"/>
    <property type="molecule type" value="Genomic_DNA"/>
</dbReference>
<protein>
    <recommendedName>
        <fullName evidence="2">Reverse transcriptase/retrotransposon-derived protein RNase H-like domain-containing protein</fullName>
    </recommendedName>
</protein>
<evidence type="ECO:0000313" key="3">
    <source>
        <dbReference type="EMBL" id="KAK1680067.1"/>
    </source>
</evidence>
<dbReference type="Gene3D" id="3.10.10.10">
    <property type="entry name" value="HIV Type 1 Reverse Transcriptase, subunit A, domain 1"/>
    <property type="match status" value="1"/>
</dbReference>
<proteinExistence type="predicted"/>
<feature type="transmembrane region" description="Helical" evidence="1">
    <location>
        <begin position="60"/>
        <end position="89"/>
    </location>
</feature>
<organism evidence="3 4">
    <name type="scientific">Lolium multiflorum</name>
    <name type="common">Italian ryegrass</name>
    <name type="synonym">Lolium perenne subsp. multiflorum</name>
    <dbReference type="NCBI Taxonomy" id="4521"/>
    <lineage>
        <taxon>Eukaryota</taxon>
        <taxon>Viridiplantae</taxon>
        <taxon>Streptophyta</taxon>
        <taxon>Embryophyta</taxon>
        <taxon>Tracheophyta</taxon>
        <taxon>Spermatophyta</taxon>
        <taxon>Magnoliopsida</taxon>
        <taxon>Liliopsida</taxon>
        <taxon>Poales</taxon>
        <taxon>Poaceae</taxon>
        <taxon>BOP clade</taxon>
        <taxon>Pooideae</taxon>
        <taxon>Poodae</taxon>
        <taxon>Poeae</taxon>
        <taxon>Poeae Chloroplast Group 2 (Poeae type)</taxon>
        <taxon>Loliodinae</taxon>
        <taxon>Loliinae</taxon>
        <taxon>Lolium</taxon>
    </lineage>
</organism>
<keyword evidence="1" id="KW-0472">Membrane</keyword>
<dbReference type="AlphaFoldDB" id="A0AAD8TDU4"/>
<dbReference type="SUPFAM" id="SSF56672">
    <property type="entry name" value="DNA/RNA polymerases"/>
    <property type="match status" value="1"/>
</dbReference>
<feature type="domain" description="Reverse transcriptase/retrotransposon-derived protein RNase H-like" evidence="2">
    <location>
        <begin position="378"/>
        <end position="423"/>
    </location>
</feature>
<evidence type="ECO:0000259" key="2">
    <source>
        <dbReference type="Pfam" id="PF17919"/>
    </source>
</evidence>
<dbReference type="InterPro" id="IPR041577">
    <property type="entry name" value="RT_RNaseH_2"/>
</dbReference>
<evidence type="ECO:0000256" key="1">
    <source>
        <dbReference type="SAM" id="Phobius"/>
    </source>
</evidence>
<dbReference type="Pfam" id="PF17919">
    <property type="entry name" value="RT_RNaseH_2"/>
    <property type="match status" value="1"/>
</dbReference>
<comment type="caution">
    <text evidence="3">The sequence shown here is derived from an EMBL/GenBank/DDBJ whole genome shotgun (WGS) entry which is preliminary data.</text>
</comment>
<sequence>MRRGPSPSPPFLRVLFVPKPKPRGTSRRVTAALAGRKTPEKRALRRAGIRRGNSLPEGEIDAIVIVIELDIISITIVIIIIIIIIITAITTAAPRHRCNDLVADACKGYNHNESFIETACQHLLLLVGIDILTYRRYYDTPPILVGHQDYFLAPLPGSEALLQHLENSESEVFRKERDELEEIFLRQPILKHDLPVEDLGITPPPKEDPVFDLKPLPDNLKYAHIYDKKIYHVIISSKLSEIEEERLLEILKKHRGAIGCTLDDLKGISPSICQHAINMEDDAKPVVEHQRRLIPKMKEVVRNEVLKLLEAGIIYPIADSRWVSPVHCVPKKGGMTVVPNDNDELIPQRVVVGRFIKDFSKISKPLTNLLQKDVPFVFDDDCKEAFETLKKALTTAPVVEPPDWNLPFEIMCDASDFAVGLFLDSE</sequence>
<keyword evidence="1" id="KW-1133">Transmembrane helix</keyword>